<evidence type="ECO:0000256" key="3">
    <source>
        <dbReference type="ARBA" id="ARBA00003976"/>
    </source>
</evidence>
<dbReference type="SMART" id="SM00647">
    <property type="entry name" value="IBR"/>
    <property type="match status" value="2"/>
</dbReference>
<protein>
    <recommendedName>
        <fullName evidence="5">RBR-type E3 ubiquitin transferase</fullName>
        <ecNumber evidence="5">2.3.2.31</ecNumber>
    </recommendedName>
</protein>
<keyword evidence="8" id="KW-0677">Repeat</keyword>
<evidence type="ECO:0000256" key="7">
    <source>
        <dbReference type="ARBA" id="ARBA00022723"/>
    </source>
</evidence>
<dbReference type="PROSITE" id="PS00518">
    <property type="entry name" value="ZF_RING_1"/>
    <property type="match status" value="1"/>
</dbReference>
<dbReference type="AlphaFoldDB" id="A0AAV6W4H4"/>
<dbReference type="GO" id="GO:0016567">
    <property type="term" value="P:protein ubiquitination"/>
    <property type="evidence" value="ECO:0007669"/>
    <property type="project" value="InterPro"/>
</dbReference>
<comment type="catalytic activity">
    <reaction evidence="1">
        <text>[E2 ubiquitin-conjugating enzyme]-S-ubiquitinyl-L-cysteine + [acceptor protein]-L-lysine = [E2 ubiquitin-conjugating enzyme]-L-cysteine + [acceptor protein]-N(6)-ubiquitinyl-L-lysine.</text>
        <dbReference type="EC" id="2.3.2.31"/>
    </reaction>
</comment>
<keyword evidence="7" id="KW-0479">Metal-binding</keyword>
<reference evidence="15" key="1">
    <citation type="submission" date="2019-10" db="EMBL/GenBank/DDBJ databases">
        <authorList>
            <person name="Zhang R."/>
            <person name="Pan Y."/>
            <person name="Wang J."/>
            <person name="Ma R."/>
            <person name="Yu S."/>
        </authorList>
    </citation>
    <scope>NUCLEOTIDE SEQUENCE</scope>
    <source>
        <strain evidence="15">LA-IB0</strain>
        <tissue evidence="15">Leaf</tissue>
    </source>
</reference>
<accession>A0AAV6W4H4</accession>
<dbReference type="GO" id="GO:0008270">
    <property type="term" value="F:zinc ion binding"/>
    <property type="evidence" value="ECO:0007669"/>
    <property type="project" value="UniProtKB-KW"/>
</dbReference>
<evidence type="ECO:0000256" key="6">
    <source>
        <dbReference type="ARBA" id="ARBA00022679"/>
    </source>
</evidence>
<keyword evidence="10" id="KW-0833">Ubl conjugation pathway</keyword>
<dbReference type="InterPro" id="IPR031127">
    <property type="entry name" value="E3_UB_ligase_RBR"/>
</dbReference>
<dbReference type="EMBL" id="WHWC01000437">
    <property type="protein sequence ID" value="KAG8362581.1"/>
    <property type="molecule type" value="Genomic_DNA"/>
</dbReference>
<comment type="cofactor">
    <cofactor evidence="2">
        <name>Zn(2+)</name>
        <dbReference type="ChEBI" id="CHEBI:29105"/>
    </cofactor>
</comment>
<dbReference type="InterPro" id="IPR001841">
    <property type="entry name" value="Znf_RING"/>
</dbReference>
<gene>
    <name evidence="15" type="ORF">BUALT_BualtUnG0061300</name>
</gene>
<organism evidence="15 16">
    <name type="scientific">Buddleja alternifolia</name>
    <dbReference type="NCBI Taxonomy" id="168488"/>
    <lineage>
        <taxon>Eukaryota</taxon>
        <taxon>Viridiplantae</taxon>
        <taxon>Streptophyta</taxon>
        <taxon>Embryophyta</taxon>
        <taxon>Tracheophyta</taxon>
        <taxon>Spermatophyta</taxon>
        <taxon>Magnoliopsida</taxon>
        <taxon>eudicotyledons</taxon>
        <taxon>Gunneridae</taxon>
        <taxon>Pentapetalae</taxon>
        <taxon>asterids</taxon>
        <taxon>lamiids</taxon>
        <taxon>Lamiales</taxon>
        <taxon>Scrophulariaceae</taxon>
        <taxon>Buddlejeae</taxon>
        <taxon>Buddleja</taxon>
    </lineage>
</organism>
<evidence type="ECO:0000313" key="15">
    <source>
        <dbReference type="EMBL" id="KAG8362581.1"/>
    </source>
</evidence>
<evidence type="ECO:0000259" key="14">
    <source>
        <dbReference type="PROSITE" id="PS51873"/>
    </source>
</evidence>
<dbReference type="Proteomes" id="UP000826271">
    <property type="component" value="Unassembled WGS sequence"/>
</dbReference>
<evidence type="ECO:0000259" key="13">
    <source>
        <dbReference type="PROSITE" id="PS50089"/>
    </source>
</evidence>
<sequence length="379" mass="43305">MGLIWNSRNKLLYELTTVDVMRIAQLAESLAIDHVKAQCAKILCSQECILVQIWKPPPSNCLKVNTDASLKDGYQQVLFESESLLAVNMILHDSVPPNWAAKVDIEVAKVLLTRRPFGQICNIPKLRNSAVDLLAKWAFHRAWSGTIPHNSILIDIFCEESSVRPVILMDCFCYESLSSHKFHHKNINCSHNFCMECIRSYIQEKVEQNIATINCPELSCDRTLDPLECQPLIPRKLFIQWCGCLGNLHVSSFRKIYCPYPNCSELILNECDETVKKCSCPRCKRFFCYKCRVPWHAGYWCSESHRERDRNEIQFGLLMEKMKWTRCPACGQSIERHSGCPTVICRCGKSFCHDCGRSSHYGTCRGTRSNDVGACCTDS</sequence>
<dbReference type="PROSITE" id="PS50089">
    <property type="entry name" value="ZF_RING_2"/>
    <property type="match status" value="1"/>
</dbReference>
<dbReference type="SUPFAM" id="SSF57850">
    <property type="entry name" value="RING/U-box"/>
    <property type="match status" value="3"/>
</dbReference>
<dbReference type="Gene3D" id="1.20.120.1750">
    <property type="match status" value="1"/>
</dbReference>
<comment type="function">
    <text evidence="3">Might act as an E3 ubiquitin-protein ligase, or as part of E3 complex, which accepts ubiquitin from specific E2 ubiquitin-conjugating enzymes and then transfers it to substrates.</text>
</comment>
<dbReference type="PROSITE" id="PS51873">
    <property type="entry name" value="TRIAD"/>
    <property type="match status" value="1"/>
</dbReference>
<proteinExistence type="inferred from homology"/>
<keyword evidence="16" id="KW-1185">Reference proteome</keyword>
<keyword evidence="11" id="KW-0862">Zinc</keyword>
<feature type="domain" description="RING-type" evidence="13">
    <location>
        <begin position="173"/>
        <end position="216"/>
    </location>
</feature>
<dbReference type="InterPro" id="IPR013083">
    <property type="entry name" value="Znf_RING/FYVE/PHD"/>
</dbReference>
<evidence type="ECO:0000313" key="16">
    <source>
        <dbReference type="Proteomes" id="UP000826271"/>
    </source>
</evidence>
<evidence type="ECO:0000256" key="2">
    <source>
        <dbReference type="ARBA" id="ARBA00001947"/>
    </source>
</evidence>
<evidence type="ECO:0000256" key="1">
    <source>
        <dbReference type="ARBA" id="ARBA00001798"/>
    </source>
</evidence>
<keyword evidence="6" id="KW-0808">Transferase</keyword>
<dbReference type="InterPro" id="IPR044066">
    <property type="entry name" value="TRIAD_supradom"/>
</dbReference>
<dbReference type="InterPro" id="IPR002867">
    <property type="entry name" value="IBR_dom"/>
</dbReference>
<keyword evidence="9 12" id="KW-0863">Zinc-finger</keyword>
<evidence type="ECO:0000256" key="11">
    <source>
        <dbReference type="ARBA" id="ARBA00022833"/>
    </source>
</evidence>
<dbReference type="InterPro" id="IPR017907">
    <property type="entry name" value="Znf_RING_CS"/>
</dbReference>
<evidence type="ECO:0000256" key="4">
    <source>
        <dbReference type="ARBA" id="ARBA00005884"/>
    </source>
</evidence>
<feature type="domain" description="RING-type" evidence="14">
    <location>
        <begin position="166"/>
        <end position="379"/>
    </location>
</feature>
<dbReference type="PANTHER" id="PTHR11685">
    <property type="entry name" value="RBR FAMILY RING FINGER AND IBR DOMAIN-CONTAINING"/>
    <property type="match status" value="1"/>
</dbReference>
<evidence type="ECO:0000256" key="12">
    <source>
        <dbReference type="PROSITE-ProRule" id="PRU00175"/>
    </source>
</evidence>
<dbReference type="Gene3D" id="3.30.40.10">
    <property type="entry name" value="Zinc/RING finger domain, C3HC4 (zinc finger)"/>
    <property type="match status" value="1"/>
</dbReference>
<comment type="similarity">
    <text evidence="4">Belongs to the RBR family. Ariadne subfamily.</text>
</comment>
<dbReference type="GO" id="GO:0061630">
    <property type="term" value="F:ubiquitin protein ligase activity"/>
    <property type="evidence" value="ECO:0007669"/>
    <property type="project" value="UniProtKB-EC"/>
</dbReference>
<evidence type="ECO:0000256" key="8">
    <source>
        <dbReference type="ARBA" id="ARBA00022737"/>
    </source>
</evidence>
<comment type="caution">
    <text evidence="15">The sequence shown here is derived from an EMBL/GenBank/DDBJ whole genome shotgun (WGS) entry which is preliminary data.</text>
</comment>
<evidence type="ECO:0000256" key="10">
    <source>
        <dbReference type="ARBA" id="ARBA00022786"/>
    </source>
</evidence>
<dbReference type="EC" id="2.3.2.31" evidence="5"/>
<dbReference type="Pfam" id="PF01485">
    <property type="entry name" value="IBR"/>
    <property type="match status" value="2"/>
</dbReference>
<evidence type="ECO:0000256" key="9">
    <source>
        <dbReference type="ARBA" id="ARBA00022771"/>
    </source>
</evidence>
<evidence type="ECO:0000256" key="5">
    <source>
        <dbReference type="ARBA" id="ARBA00012251"/>
    </source>
</evidence>
<name>A0AAV6W4H4_9LAMI</name>